<evidence type="ECO:0000313" key="2">
    <source>
        <dbReference type="Proteomes" id="UP000248616"/>
    </source>
</evidence>
<dbReference type="AlphaFoldDB" id="A0A2W7CA35"/>
<accession>A0A2W7CA35</accession>
<dbReference type="Proteomes" id="UP000248616">
    <property type="component" value="Unassembled WGS sequence"/>
</dbReference>
<protein>
    <submittedName>
        <fullName evidence="1">Uncharacterized protein</fullName>
    </submittedName>
</protein>
<sequence>MDPATAAVMLLLSCSPGEASVCKPIDMAPTMYTSLDQCRASLAQRLASSPNGEIVGRCKSIDPNVTASLPAEYTTVVVKRGIGQGTVTSYFVPRDTK</sequence>
<gene>
    <name evidence="1" type="ORF">B5V02_07345</name>
</gene>
<comment type="caution">
    <text evidence="1">The sequence shown here is derived from an EMBL/GenBank/DDBJ whole genome shotgun (WGS) entry which is preliminary data.</text>
</comment>
<proteinExistence type="predicted"/>
<dbReference type="EMBL" id="MZXV01000013">
    <property type="protein sequence ID" value="PZV40072.1"/>
    <property type="molecule type" value="Genomic_DNA"/>
</dbReference>
<organism evidence="1 2">
    <name type="scientific">Mesorhizobium kowhaii</name>
    <dbReference type="NCBI Taxonomy" id="1300272"/>
    <lineage>
        <taxon>Bacteria</taxon>
        <taxon>Pseudomonadati</taxon>
        <taxon>Pseudomonadota</taxon>
        <taxon>Alphaproteobacteria</taxon>
        <taxon>Hyphomicrobiales</taxon>
        <taxon>Phyllobacteriaceae</taxon>
        <taxon>Mesorhizobium</taxon>
    </lineage>
</organism>
<name>A0A2W7CA35_9HYPH</name>
<evidence type="ECO:0000313" key="1">
    <source>
        <dbReference type="EMBL" id="PZV40072.1"/>
    </source>
</evidence>
<keyword evidence="2" id="KW-1185">Reference proteome</keyword>
<reference evidence="2" key="1">
    <citation type="submission" date="2017-03" db="EMBL/GenBank/DDBJ databases">
        <authorList>
            <person name="Safronova V.I."/>
            <person name="Sazanova A.L."/>
            <person name="Chirak E.R."/>
        </authorList>
    </citation>
    <scope>NUCLEOTIDE SEQUENCE [LARGE SCALE GENOMIC DNA]</scope>
    <source>
        <strain evidence="2">Ach-343</strain>
    </source>
</reference>
<dbReference type="OrthoDB" id="8086339at2"/>